<dbReference type="OrthoDB" id="9787541at2"/>
<feature type="transmembrane region" description="Helical" evidence="7">
    <location>
        <begin position="149"/>
        <end position="168"/>
    </location>
</feature>
<dbReference type="GO" id="GO:0005886">
    <property type="term" value="C:plasma membrane"/>
    <property type="evidence" value="ECO:0007669"/>
    <property type="project" value="UniProtKB-SubCell"/>
</dbReference>
<gene>
    <name evidence="9" type="ordered locus">TREPR_2988</name>
</gene>
<dbReference type="GO" id="GO:0055085">
    <property type="term" value="P:transmembrane transport"/>
    <property type="evidence" value="ECO:0007669"/>
    <property type="project" value="InterPro"/>
</dbReference>
<reference evidence="9 10" key="2">
    <citation type="journal article" date="2011" name="ISME J.">
        <title>RNA-seq reveals cooperative metabolic interactions between two termite-gut spirochete species in co-culture.</title>
        <authorList>
            <person name="Rosenthal A.Z."/>
            <person name="Matson E.G."/>
            <person name="Eldar A."/>
            <person name="Leadbetter J.R."/>
        </authorList>
    </citation>
    <scope>NUCLEOTIDE SEQUENCE [LARGE SCALE GENOMIC DNA]</scope>
    <source>
        <strain evidence="10">ATCC BAA-887 / DSM 12427 / ZAS-2</strain>
    </source>
</reference>
<dbReference type="PANTHER" id="PTHR30193:SF37">
    <property type="entry name" value="INNER MEMBRANE ABC TRANSPORTER PERMEASE PROTEIN YCJO"/>
    <property type="match status" value="1"/>
</dbReference>
<comment type="subcellular location">
    <subcellularLocation>
        <location evidence="1 7">Cell membrane</location>
        <topology evidence="1 7">Multi-pass membrane protein</topology>
    </subcellularLocation>
</comment>
<dbReference type="EMBL" id="CP001843">
    <property type="protein sequence ID" value="AEF84178.1"/>
    <property type="molecule type" value="Genomic_DNA"/>
</dbReference>
<dbReference type="HOGENOM" id="CLU_016047_0_2_12"/>
<dbReference type="InterPro" id="IPR035906">
    <property type="entry name" value="MetI-like_sf"/>
</dbReference>
<dbReference type="CDD" id="cd06261">
    <property type="entry name" value="TM_PBP2"/>
    <property type="match status" value="1"/>
</dbReference>
<sequence length="292" mass="33228">MNSIVHRANKYDKYGWAFISLAMLAFALFTVYPIISSLGLSLKVLRQGDYVFGGLANIKRLIGDKIFHRTIGNTFIFLVIQGPIMLFLALVFASILNNKIKFRSFYRTAIFIPCVMSLVSYSVLFKMMFATNGIINNFLMWTHVLKEPIFFINDPFWARVVIMIAMTWRWTGYNMMFYLAAMQNIPLETYEAAHVDGAGPVTIFFRITLPQLKPIILLTTIMTTNGNLQLFDEPMNLTGGGPAELTTTMSQYIYNNAFVFSPAFGYSVMMSYVIVIMVALLAFIQFKVVKDD</sequence>
<evidence type="ECO:0000256" key="2">
    <source>
        <dbReference type="ARBA" id="ARBA00022448"/>
    </source>
</evidence>
<keyword evidence="10" id="KW-1185">Reference proteome</keyword>
<name>F5YNJ5_TREPZ</name>
<dbReference type="STRING" id="545694.TREPR_2988"/>
<dbReference type="SUPFAM" id="SSF161098">
    <property type="entry name" value="MetI-like"/>
    <property type="match status" value="1"/>
</dbReference>
<organism evidence="9 10">
    <name type="scientific">Treponema primitia (strain ATCC BAA-887 / DSM 12427 / ZAS-2)</name>
    <dbReference type="NCBI Taxonomy" id="545694"/>
    <lineage>
        <taxon>Bacteria</taxon>
        <taxon>Pseudomonadati</taxon>
        <taxon>Spirochaetota</taxon>
        <taxon>Spirochaetia</taxon>
        <taxon>Spirochaetales</taxon>
        <taxon>Treponemataceae</taxon>
        <taxon>Treponema</taxon>
    </lineage>
</organism>
<dbReference type="PANTHER" id="PTHR30193">
    <property type="entry name" value="ABC TRANSPORTER PERMEASE PROTEIN"/>
    <property type="match status" value="1"/>
</dbReference>
<protein>
    <submittedName>
        <fullName evidence="9">ABC transporter, permease protein</fullName>
    </submittedName>
</protein>
<feature type="domain" description="ABC transmembrane type-1" evidence="8">
    <location>
        <begin position="71"/>
        <end position="285"/>
    </location>
</feature>
<evidence type="ECO:0000256" key="7">
    <source>
        <dbReference type="RuleBase" id="RU363032"/>
    </source>
</evidence>
<feature type="transmembrane region" description="Helical" evidence="7">
    <location>
        <begin position="108"/>
        <end position="129"/>
    </location>
</feature>
<evidence type="ECO:0000313" key="9">
    <source>
        <dbReference type="EMBL" id="AEF84178.1"/>
    </source>
</evidence>
<dbReference type="Proteomes" id="UP000009223">
    <property type="component" value="Chromosome"/>
</dbReference>
<dbReference type="PROSITE" id="PS50928">
    <property type="entry name" value="ABC_TM1"/>
    <property type="match status" value="1"/>
</dbReference>
<dbReference type="Gene3D" id="1.10.3720.10">
    <property type="entry name" value="MetI-like"/>
    <property type="match status" value="1"/>
</dbReference>
<dbReference type="InterPro" id="IPR000515">
    <property type="entry name" value="MetI-like"/>
</dbReference>
<evidence type="ECO:0000256" key="5">
    <source>
        <dbReference type="ARBA" id="ARBA00022989"/>
    </source>
</evidence>
<dbReference type="RefSeq" id="WP_015707267.1">
    <property type="nucleotide sequence ID" value="NC_015578.1"/>
</dbReference>
<evidence type="ECO:0000256" key="1">
    <source>
        <dbReference type="ARBA" id="ARBA00004651"/>
    </source>
</evidence>
<dbReference type="Pfam" id="PF00528">
    <property type="entry name" value="BPD_transp_1"/>
    <property type="match status" value="1"/>
</dbReference>
<feature type="transmembrane region" description="Helical" evidence="7">
    <location>
        <begin position="14"/>
        <end position="35"/>
    </location>
</feature>
<evidence type="ECO:0000259" key="8">
    <source>
        <dbReference type="PROSITE" id="PS50928"/>
    </source>
</evidence>
<keyword evidence="3" id="KW-1003">Cell membrane</keyword>
<evidence type="ECO:0000256" key="3">
    <source>
        <dbReference type="ARBA" id="ARBA00022475"/>
    </source>
</evidence>
<dbReference type="eggNOG" id="COG1175">
    <property type="taxonomic scope" value="Bacteria"/>
</dbReference>
<keyword evidence="2 7" id="KW-0813">Transport</keyword>
<evidence type="ECO:0000256" key="4">
    <source>
        <dbReference type="ARBA" id="ARBA00022692"/>
    </source>
</evidence>
<accession>F5YNJ5</accession>
<dbReference type="AlphaFoldDB" id="F5YNJ5"/>
<comment type="similarity">
    <text evidence="7">Belongs to the binding-protein-dependent transport system permease family.</text>
</comment>
<keyword evidence="4 7" id="KW-0812">Transmembrane</keyword>
<keyword evidence="6 7" id="KW-0472">Membrane</keyword>
<proteinExistence type="inferred from homology"/>
<dbReference type="InterPro" id="IPR051393">
    <property type="entry name" value="ABC_transporter_permease"/>
</dbReference>
<keyword evidence="5 7" id="KW-1133">Transmembrane helix</keyword>
<evidence type="ECO:0000256" key="6">
    <source>
        <dbReference type="ARBA" id="ARBA00023136"/>
    </source>
</evidence>
<reference evidence="10" key="1">
    <citation type="submission" date="2009-12" db="EMBL/GenBank/DDBJ databases">
        <title>Complete sequence of Treponema primitia strain ZAS-2.</title>
        <authorList>
            <person name="Tetu S.G."/>
            <person name="Matson E."/>
            <person name="Ren Q."/>
            <person name="Seshadri R."/>
            <person name="Elbourne L."/>
            <person name="Hassan K.A."/>
            <person name="Durkin A."/>
            <person name="Radune D."/>
            <person name="Mohamoud Y."/>
            <person name="Shay R."/>
            <person name="Jin S."/>
            <person name="Zhang X."/>
            <person name="Lucey K."/>
            <person name="Ballor N.R."/>
            <person name="Ottesen E."/>
            <person name="Rosenthal R."/>
            <person name="Allen A."/>
            <person name="Leadbetter J.R."/>
            <person name="Paulsen I.T."/>
        </authorList>
    </citation>
    <scope>NUCLEOTIDE SEQUENCE [LARGE SCALE GENOMIC DNA]</scope>
    <source>
        <strain evidence="10">ATCC BAA-887 / DSM 12427 / ZAS-2</strain>
    </source>
</reference>
<feature type="transmembrane region" description="Helical" evidence="7">
    <location>
        <begin position="75"/>
        <end position="96"/>
    </location>
</feature>
<feature type="transmembrane region" description="Helical" evidence="7">
    <location>
        <begin position="263"/>
        <end position="286"/>
    </location>
</feature>
<dbReference type="KEGG" id="tpi:TREPR_2988"/>
<evidence type="ECO:0000313" key="10">
    <source>
        <dbReference type="Proteomes" id="UP000009223"/>
    </source>
</evidence>